<evidence type="ECO:0000256" key="3">
    <source>
        <dbReference type="ARBA" id="ARBA00023125"/>
    </source>
</evidence>
<keyword evidence="2" id="KW-0805">Transcription regulation</keyword>
<dbReference type="InterPro" id="IPR033896">
    <property type="entry name" value="MEF2-like_N"/>
</dbReference>
<dbReference type="PRINTS" id="PR00404">
    <property type="entry name" value="MADSDOMAIN"/>
</dbReference>
<evidence type="ECO:0000256" key="4">
    <source>
        <dbReference type="ARBA" id="ARBA00023163"/>
    </source>
</evidence>
<dbReference type="GO" id="GO:0000981">
    <property type="term" value="F:DNA-binding transcription factor activity, RNA polymerase II-specific"/>
    <property type="evidence" value="ECO:0007669"/>
    <property type="project" value="TreeGrafter"/>
</dbReference>
<accession>A0AAV7H6W2</accession>
<dbReference type="InterPro" id="IPR002100">
    <property type="entry name" value="TF_MADSbox"/>
</dbReference>
<dbReference type="PROSITE" id="PS50066">
    <property type="entry name" value="MADS_BOX_2"/>
    <property type="match status" value="1"/>
</dbReference>
<comment type="subcellular location">
    <subcellularLocation>
        <location evidence="1">Nucleus</location>
    </subcellularLocation>
</comment>
<proteinExistence type="predicted"/>
<keyword evidence="5" id="KW-0539">Nucleus</keyword>
<dbReference type="Proteomes" id="UP000775213">
    <property type="component" value="Unassembled WGS sequence"/>
</dbReference>
<organism evidence="7 8">
    <name type="scientific">Dendrobium chrysotoxum</name>
    <name type="common">Orchid</name>
    <dbReference type="NCBI Taxonomy" id="161865"/>
    <lineage>
        <taxon>Eukaryota</taxon>
        <taxon>Viridiplantae</taxon>
        <taxon>Streptophyta</taxon>
        <taxon>Embryophyta</taxon>
        <taxon>Tracheophyta</taxon>
        <taxon>Spermatophyta</taxon>
        <taxon>Magnoliopsida</taxon>
        <taxon>Liliopsida</taxon>
        <taxon>Asparagales</taxon>
        <taxon>Orchidaceae</taxon>
        <taxon>Epidendroideae</taxon>
        <taxon>Malaxideae</taxon>
        <taxon>Dendrobiinae</taxon>
        <taxon>Dendrobium</taxon>
    </lineage>
</organism>
<dbReference type="EMBL" id="JAGFBR010000007">
    <property type="protein sequence ID" value="KAH0464636.1"/>
    <property type="molecule type" value="Genomic_DNA"/>
</dbReference>
<reference evidence="7 8" key="1">
    <citation type="journal article" date="2021" name="Hortic Res">
        <title>Chromosome-scale assembly of the Dendrobium chrysotoxum genome enhances the understanding of orchid evolution.</title>
        <authorList>
            <person name="Zhang Y."/>
            <person name="Zhang G.Q."/>
            <person name="Zhang D."/>
            <person name="Liu X.D."/>
            <person name="Xu X.Y."/>
            <person name="Sun W.H."/>
            <person name="Yu X."/>
            <person name="Zhu X."/>
            <person name="Wang Z.W."/>
            <person name="Zhao X."/>
            <person name="Zhong W.Y."/>
            <person name="Chen H."/>
            <person name="Yin W.L."/>
            <person name="Huang T."/>
            <person name="Niu S.C."/>
            <person name="Liu Z.J."/>
        </authorList>
    </citation>
    <scope>NUCLEOTIDE SEQUENCE [LARGE SCALE GENOMIC DNA]</scope>
    <source>
        <strain evidence="7">Lindl</strain>
    </source>
</reference>
<feature type="domain" description="MADS-box" evidence="6">
    <location>
        <begin position="12"/>
        <end position="72"/>
    </location>
</feature>
<dbReference type="PANTHER" id="PTHR11945:SF629">
    <property type="entry name" value="OS02G0164450 PROTEIN"/>
    <property type="match status" value="1"/>
</dbReference>
<dbReference type="Gene3D" id="3.40.1810.10">
    <property type="entry name" value="Transcription factor, MADS-box"/>
    <property type="match status" value="1"/>
</dbReference>
<evidence type="ECO:0000313" key="8">
    <source>
        <dbReference type="Proteomes" id="UP000775213"/>
    </source>
</evidence>
<name>A0AAV7H6W2_DENCH</name>
<dbReference type="SUPFAM" id="SSF55455">
    <property type="entry name" value="SRF-like"/>
    <property type="match status" value="1"/>
</dbReference>
<dbReference type="Pfam" id="PF00319">
    <property type="entry name" value="SRF-TF"/>
    <property type="match status" value="1"/>
</dbReference>
<dbReference type="CDD" id="cd00265">
    <property type="entry name" value="MADS_MEF2_like"/>
    <property type="match status" value="1"/>
</dbReference>
<evidence type="ECO:0000256" key="1">
    <source>
        <dbReference type="ARBA" id="ARBA00004123"/>
    </source>
</evidence>
<dbReference type="GO" id="GO:0045944">
    <property type="term" value="P:positive regulation of transcription by RNA polymerase II"/>
    <property type="evidence" value="ECO:0007669"/>
    <property type="project" value="InterPro"/>
</dbReference>
<protein>
    <recommendedName>
        <fullName evidence="6">MADS-box domain-containing protein</fullName>
    </recommendedName>
</protein>
<dbReference type="SMART" id="SM00432">
    <property type="entry name" value="MADS"/>
    <property type="match status" value="1"/>
</dbReference>
<keyword evidence="4" id="KW-0804">Transcription</keyword>
<evidence type="ECO:0000256" key="2">
    <source>
        <dbReference type="ARBA" id="ARBA00023015"/>
    </source>
</evidence>
<dbReference type="GO" id="GO:0005634">
    <property type="term" value="C:nucleus"/>
    <property type="evidence" value="ECO:0007669"/>
    <property type="project" value="UniProtKB-SubCell"/>
</dbReference>
<gene>
    <name evidence="7" type="ORF">IEQ34_007422</name>
</gene>
<dbReference type="FunFam" id="3.40.1810.10:FF:000006">
    <property type="entry name" value="Agamous-like MADS-box protein AGL62"/>
    <property type="match status" value="1"/>
</dbReference>
<dbReference type="AlphaFoldDB" id="A0AAV7H6W2"/>
<evidence type="ECO:0000259" key="6">
    <source>
        <dbReference type="PROSITE" id="PS50066"/>
    </source>
</evidence>
<dbReference type="InterPro" id="IPR036879">
    <property type="entry name" value="TF_MADSbox_sf"/>
</dbReference>
<sequence length="224" mass="25322">MNPAETKKKRGKGRRKVEIKRIEEETKRQVCFSKRRQGLFKKASELSTLCGVEVAVIVFSPAGKPYFFGQPSVDHVFSRFLNVVPNPSDMLLPATTNFSEPMNQDQSAGESFWWDIDSHSMGVDELREYQEILAEQQSVVTQAAQQCYVQAPEAAMEQIEALPHTYPEVGEDDYFLCSGSGDFQAPEAAMEPIEALPLTYSEVGEDDYFLCWQQDYDCLDIVPI</sequence>
<evidence type="ECO:0000313" key="7">
    <source>
        <dbReference type="EMBL" id="KAH0464636.1"/>
    </source>
</evidence>
<comment type="caution">
    <text evidence="7">The sequence shown here is derived from an EMBL/GenBank/DDBJ whole genome shotgun (WGS) entry which is preliminary data.</text>
</comment>
<dbReference type="GO" id="GO:0000978">
    <property type="term" value="F:RNA polymerase II cis-regulatory region sequence-specific DNA binding"/>
    <property type="evidence" value="ECO:0007669"/>
    <property type="project" value="TreeGrafter"/>
</dbReference>
<keyword evidence="3" id="KW-0238">DNA-binding</keyword>
<keyword evidence="8" id="KW-1185">Reference proteome</keyword>
<dbReference type="PANTHER" id="PTHR11945">
    <property type="entry name" value="MADS BOX PROTEIN"/>
    <property type="match status" value="1"/>
</dbReference>
<dbReference type="GO" id="GO:0046983">
    <property type="term" value="F:protein dimerization activity"/>
    <property type="evidence" value="ECO:0007669"/>
    <property type="project" value="InterPro"/>
</dbReference>
<evidence type="ECO:0000256" key="5">
    <source>
        <dbReference type="ARBA" id="ARBA00023242"/>
    </source>
</evidence>